<gene>
    <name evidence="5" type="ORF">WG66_8724</name>
</gene>
<dbReference type="PANTHER" id="PTHR43976">
    <property type="entry name" value="SHORT CHAIN DEHYDROGENASE"/>
    <property type="match status" value="1"/>
</dbReference>
<dbReference type="PRINTS" id="PR00081">
    <property type="entry name" value="GDHRDH"/>
</dbReference>
<dbReference type="EMBL" id="LATX01001734">
    <property type="protein sequence ID" value="KTB38719.1"/>
    <property type="molecule type" value="Genomic_DNA"/>
</dbReference>
<sequence>MSSPASAPVILITGCSTGFGRSLALEALSHGMSVIATARRLDSIEDLGKKGAKVLVLDVTATREVLRNFATEAIGVFSQIDVLVNNAAYFLAGAVEEARQVINTPLTRRQGAERRNSEEQMRSQFDTNFFGVVNLTCAFLPHFRARKTGTIINISSQGAQLAISGSGLYAATKAAVDCISTVWSKELAPFNIRTMSVTLGTFRTAVAGSNTKHPANQIEGYDSAHEFLTIFNGGSGQERGDTDKAAKKLLDVISLKEGDGLPLRLPVRLALGEDAVGHVPRILREQLREAEEWREYGSGTDIDGVVIPDTGGRW</sequence>
<dbReference type="AlphaFoldDB" id="A0A0W0FQR2"/>
<dbReference type="PRINTS" id="PR00080">
    <property type="entry name" value="SDRFAMILY"/>
</dbReference>
<comment type="similarity">
    <text evidence="1 4">Belongs to the short-chain dehydrogenases/reductases (SDR) family.</text>
</comment>
<dbReference type="SUPFAM" id="SSF51735">
    <property type="entry name" value="NAD(P)-binding Rossmann-fold domains"/>
    <property type="match status" value="1"/>
</dbReference>
<dbReference type="InterPro" id="IPR020904">
    <property type="entry name" value="Sc_DH/Rdtase_CS"/>
</dbReference>
<dbReference type="Gene3D" id="3.40.50.720">
    <property type="entry name" value="NAD(P)-binding Rossmann-like Domain"/>
    <property type="match status" value="1"/>
</dbReference>
<dbReference type="GO" id="GO:0016491">
    <property type="term" value="F:oxidoreductase activity"/>
    <property type="evidence" value="ECO:0007669"/>
    <property type="project" value="UniProtKB-KW"/>
</dbReference>
<dbReference type="Proteomes" id="UP000054988">
    <property type="component" value="Unassembled WGS sequence"/>
</dbReference>
<dbReference type="InterPro" id="IPR036291">
    <property type="entry name" value="NAD(P)-bd_dom_sf"/>
</dbReference>
<evidence type="ECO:0000256" key="3">
    <source>
        <dbReference type="ARBA" id="ARBA00023002"/>
    </source>
</evidence>
<dbReference type="InterPro" id="IPR051911">
    <property type="entry name" value="SDR_oxidoreductase"/>
</dbReference>
<protein>
    <recommendedName>
        <fullName evidence="7">Short-chain dehydrogenase reductase sdr</fullName>
    </recommendedName>
</protein>
<evidence type="ECO:0000313" key="6">
    <source>
        <dbReference type="Proteomes" id="UP000054988"/>
    </source>
</evidence>
<evidence type="ECO:0000313" key="5">
    <source>
        <dbReference type="EMBL" id="KTB38719.1"/>
    </source>
</evidence>
<name>A0A0W0FQR2_MONRR</name>
<dbReference type="PROSITE" id="PS00061">
    <property type="entry name" value="ADH_SHORT"/>
    <property type="match status" value="1"/>
</dbReference>
<accession>A0A0W0FQR2</accession>
<dbReference type="CDD" id="cd05374">
    <property type="entry name" value="17beta-HSD-like_SDR_c"/>
    <property type="match status" value="1"/>
</dbReference>
<comment type="caution">
    <text evidence="5">The sequence shown here is derived from an EMBL/GenBank/DDBJ whole genome shotgun (WGS) entry which is preliminary data.</text>
</comment>
<dbReference type="PANTHER" id="PTHR43976:SF16">
    <property type="entry name" value="SHORT-CHAIN DEHYDROGENASE_REDUCTASE FAMILY PROTEIN"/>
    <property type="match status" value="1"/>
</dbReference>
<keyword evidence="2" id="KW-0521">NADP</keyword>
<evidence type="ECO:0008006" key="7">
    <source>
        <dbReference type="Google" id="ProtNLM"/>
    </source>
</evidence>
<reference evidence="5 6" key="1">
    <citation type="submission" date="2015-12" db="EMBL/GenBank/DDBJ databases">
        <title>Draft genome sequence of Moniliophthora roreri, the causal agent of frosty pod rot of cacao.</title>
        <authorList>
            <person name="Aime M.C."/>
            <person name="Diaz-Valderrama J.R."/>
            <person name="Kijpornyongpan T."/>
            <person name="Phillips-Mora W."/>
        </authorList>
    </citation>
    <scope>NUCLEOTIDE SEQUENCE [LARGE SCALE GENOMIC DNA]</scope>
    <source>
        <strain evidence="5 6">MCA 2952</strain>
    </source>
</reference>
<evidence type="ECO:0000256" key="4">
    <source>
        <dbReference type="RuleBase" id="RU000363"/>
    </source>
</evidence>
<dbReference type="InterPro" id="IPR002347">
    <property type="entry name" value="SDR_fam"/>
</dbReference>
<proteinExistence type="inferred from homology"/>
<keyword evidence="3" id="KW-0560">Oxidoreductase</keyword>
<evidence type="ECO:0000256" key="1">
    <source>
        <dbReference type="ARBA" id="ARBA00006484"/>
    </source>
</evidence>
<dbReference type="Pfam" id="PF00106">
    <property type="entry name" value="adh_short"/>
    <property type="match status" value="1"/>
</dbReference>
<evidence type="ECO:0000256" key="2">
    <source>
        <dbReference type="ARBA" id="ARBA00022857"/>
    </source>
</evidence>
<organism evidence="5 6">
    <name type="scientific">Moniliophthora roreri</name>
    <name type="common">Frosty pod rot fungus</name>
    <name type="synonym">Monilia roreri</name>
    <dbReference type="NCBI Taxonomy" id="221103"/>
    <lineage>
        <taxon>Eukaryota</taxon>
        <taxon>Fungi</taxon>
        <taxon>Dikarya</taxon>
        <taxon>Basidiomycota</taxon>
        <taxon>Agaricomycotina</taxon>
        <taxon>Agaricomycetes</taxon>
        <taxon>Agaricomycetidae</taxon>
        <taxon>Agaricales</taxon>
        <taxon>Marasmiineae</taxon>
        <taxon>Marasmiaceae</taxon>
        <taxon>Moniliophthora</taxon>
    </lineage>
</organism>
<dbReference type="eggNOG" id="KOG1205">
    <property type="taxonomic scope" value="Eukaryota"/>
</dbReference>